<proteinExistence type="predicted"/>
<keyword evidence="3" id="KW-1185">Reference proteome</keyword>
<accession>F4GI83</accession>
<dbReference type="Proteomes" id="UP000007939">
    <property type="component" value="Chromosome"/>
</dbReference>
<dbReference type="AlphaFoldDB" id="F4GI83"/>
<evidence type="ECO:0000256" key="1">
    <source>
        <dbReference type="SAM" id="SignalP"/>
    </source>
</evidence>
<gene>
    <name evidence="2" type="ordered locus">Spico_1478</name>
</gene>
<keyword evidence="1" id="KW-0732">Signal</keyword>
<dbReference type="STRING" id="760011.Spico_1478"/>
<reference evidence="2 3" key="2">
    <citation type="journal article" date="2012" name="Stand. Genomic Sci.">
        <title>Complete genome sequence of the termite hindgut bacterium Spirochaeta coccoides type strain (SPN1(T)), reclassification in the genus Sphaerochaeta as Sphaerochaeta coccoides comb. nov. and emendations of the family Spirochaetaceae and the genus Sphaerochaeta.</title>
        <authorList>
            <person name="Abt B."/>
            <person name="Han C."/>
            <person name="Scheuner C."/>
            <person name="Lu M."/>
            <person name="Lapidus A."/>
            <person name="Nolan M."/>
            <person name="Lucas S."/>
            <person name="Hammon N."/>
            <person name="Deshpande S."/>
            <person name="Cheng J.F."/>
            <person name="Tapia R."/>
            <person name="Goodwin L.A."/>
            <person name="Pitluck S."/>
            <person name="Liolios K."/>
            <person name="Pagani I."/>
            <person name="Ivanova N."/>
            <person name="Mavromatis K."/>
            <person name="Mikhailova N."/>
            <person name="Huntemann M."/>
            <person name="Pati A."/>
            <person name="Chen A."/>
            <person name="Palaniappan K."/>
            <person name="Land M."/>
            <person name="Hauser L."/>
            <person name="Brambilla E.M."/>
            <person name="Rohde M."/>
            <person name="Spring S."/>
            <person name="Gronow S."/>
            <person name="Goker M."/>
            <person name="Woyke T."/>
            <person name="Bristow J."/>
            <person name="Eisen J.A."/>
            <person name="Markowitz V."/>
            <person name="Hugenholtz P."/>
            <person name="Kyrpides N.C."/>
            <person name="Klenk H.P."/>
            <person name="Detter J.C."/>
        </authorList>
    </citation>
    <scope>NUCLEOTIDE SEQUENCE [LARGE SCALE GENOMIC DNA]</scope>
    <source>
        <strain evidence="3">ATCC BAA-1237 / DSM 17374 / SPN1</strain>
    </source>
</reference>
<organism evidence="2 3">
    <name type="scientific">Parasphaerochaeta coccoides (strain ATCC BAA-1237 / DSM 17374 / SPN1)</name>
    <name type="common">Sphaerochaeta coccoides</name>
    <dbReference type="NCBI Taxonomy" id="760011"/>
    <lineage>
        <taxon>Bacteria</taxon>
        <taxon>Pseudomonadati</taxon>
        <taxon>Spirochaetota</taxon>
        <taxon>Spirochaetia</taxon>
        <taxon>Spirochaetales</taxon>
        <taxon>Sphaerochaetaceae</taxon>
        <taxon>Parasphaerochaeta</taxon>
    </lineage>
</organism>
<evidence type="ECO:0008006" key="4">
    <source>
        <dbReference type="Google" id="ProtNLM"/>
    </source>
</evidence>
<protein>
    <recommendedName>
        <fullName evidence="4">Capsule assembly Wzi family protein</fullName>
    </recommendedName>
</protein>
<dbReference type="EMBL" id="CP002659">
    <property type="protein sequence ID" value="AEC02681.1"/>
    <property type="molecule type" value="Genomic_DNA"/>
</dbReference>
<sequence length="591" mass="66221">MKKKIILVCVCLLLAMQAVFSARSGNQKIYPVDSEVYEAISHLYIAQGLALPSSAGPWSKDELLRMLEKIDPARLEGTYKNIHDFAAGELGTRAKIVRFGLDAAVEAYVHTNTVDFVNEEDWIRGFDQRKPFLDIVLETNPHENIYGYSSLSLGNVPYTGSDSATRQITSIFFGQKTLTTNIIMIPPASMTDFDLNVPYRAFGAFGGYGWSVEIGRDKVSWGPGKAGNFVVGDHLKYHNQGRFTTYSKNFKYTFLTSFFPHPGRYYSTDETPVHVAPESSQTGNVNGLNMFMGHRLEWRLFGDKVGLTITEGMMYQSEENTLDLRILNPAMIFHDYYIRSFSNSIISLEVDYTPIRNLNIYGQVVVDEFSLPGEPVPGKDEWAFPNAFGFMLGVQGNIPLGIGILYGGIEAVKTDPFLYLRYNSGSDTTKEHGLNYVVATRYFDKHAVYYAEDFLGYKYGGDAIVLNGNIGLKNFGTWEVEASLFHMIHGTFDKWTAWSEVNNGTPSTNTVPFDPTPTESHPMHNYKDDDAHLRDIRSYTTIVGLKGSYRILPGLMAYGQMDYIHVKNPGNISTNAPINDFQVTLGVSYSL</sequence>
<name>F4GI83_PARC1</name>
<dbReference type="Gene3D" id="2.40.160.130">
    <property type="entry name" value="Capsule assembly protein Wzi"/>
    <property type="match status" value="1"/>
</dbReference>
<reference evidence="3" key="1">
    <citation type="submission" date="2011-04" db="EMBL/GenBank/DDBJ databases">
        <title>The complete genome of Spirochaeta coccoides DSM 17374.</title>
        <authorList>
            <person name="Lucas S."/>
            <person name="Copeland A."/>
            <person name="Lapidus A."/>
            <person name="Bruce D."/>
            <person name="Goodwin L."/>
            <person name="Pitluck S."/>
            <person name="Peters L."/>
            <person name="Kyrpides N."/>
            <person name="Mavromatis K."/>
            <person name="Pagani I."/>
            <person name="Ivanova N."/>
            <person name="Ovchinnikova G."/>
            <person name="Lu M."/>
            <person name="Detter J.C."/>
            <person name="Tapia R."/>
            <person name="Han C."/>
            <person name="Land M."/>
            <person name="Hauser L."/>
            <person name="Markowitz V."/>
            <person name="Cheng J.-F."/>
            <person name="Hugenholtz P."/>
            <person name="Woyke T."/>
            <person name="Wu D."/>
            <person name="Spring S."/>
            <person name="Schroeder M."/>
            <person name="Brambilla E."/>
            <person name="Klenk H.-P."/>
            <person name="Eisen J.A."/>
        </authorList>
    </citation>
    <scope>NUCLEOTIDE SEQUENCE [LARGE SCALE GENOMIC DNA]</scope>
    <source>
        <strain evidence="3">ATCC BAA-1237 / DSM 17374 / SPN1</strain>
    </source>
</reference>
<dbReference type="HOGENOM" id="CLU_032724_0_0_12"/>
<dbReference type="InterPro" id="IPR038636">
    <property type="entry name" value="Wzi_sf"/>
</dbReference>
<feature type="chain" id="PRO_5003308591" description="Capsule assembly Wzi family protein" evidence="1">
    <location>
        <begin position="22"/>
        <end position="591"/>
    </location>
</feature>
<evidence type="ECO:0000313" key="3">
    <source>
        <dbReference type="Proteomes" id="UP000007939"/>
    </source>
</evidence>
<dbReference type="OrthoDB" id="366890at2"/>
<evidence type="ECO:0000313" key="2">
    <source>
        <dbReference type="EMBL" id="AEC02681.1"/>
    </source>
</evidence>
<feature type="signal peptide" evidence="1">
    <location>
        <begin position="1"/>
        <end position="21"/>
    </location>
</feature>
<dbReference type="eggNOG" id="ENOG50336N8">
    <property type="taxonomic scope" value="Bacteria"/>
</dbReference>
<dbReference type="RefSeq" id="WP_013740075.1">
    <property type="nucleotide sequence ID" value="NC_015436.1"/>
</dbReference>
<dbReference type="KEGG" id="scc:Spico_1478"/>